<dbReference type="AlphaFoldDB" id="A0A7W3J9A2"/>
<dbReference type="InterPro" id="IPR013783">
    <property type="entry name" value="Ig-like_fold"/>
</dbReference>
<sequence length="287" mass="28898">MSRSTVSRVAAGLAAALTLVLGAAVAAPAAQAVHPVLDPDNRLGGITLDTTAGEISAAGGPQSLATEAGCPEGYRGSSRVLFVWPDGTWPTAVSGTNTGLPALVKLADSTIEGSGLDGAPILRTGTSASRWAAFGFPAAQFDGHSGVATYVITCDPGDVPGDTFPPAGDGVGASRYFSVDVRLAWNDATNTGTWEHVKEATTTTLAAKVRGTSATLTAEVGPASATGAVKFTDVATGKVVGTGTVSDGVASVRVTGLKPWKSYTFRAQYTGDAQHAASTSNKVRVSC</sequence>
<dbReference type="InterPro" id="IPR032109">
    <property type="entry name" value="Big_3_5"/>
</dbReference>
<feature type="domain" description="Bacterial Ig-like" evidence="2">
    <location>
        <begin position="206"/>
        <end position="285"/>
    </location>
</feature>
<feature type="chain" id="PRO_5030886542" description="Bacterial Ig-like domain-containing protein" evidence="1">
    <location>
        <begin position="27"/>
        <end position="287"/>
    </location>
</feature>
<keyword evidence="1" id="KW-0732">Signal</keyword>
<evidence type="ECO:0000259" key="2">
    <source>
        <dbReference type="Pfam" id="PF16640"/>
    </source>
</evidence>
<feature type="signal peptide" evidence="1">
    <location>
        <begin position="1"/>
        <end position="26"/>
    </location>
</feature>
<comment type="caution">
    <text evidence="3">The sequence shown here is derived from an EMBL/GenBank/DDBJ whole genome shotgun (WGS) entry which is preliminary data.</text>
</comment>
<evidence type="ECO:0000313" key="4">
    <source>
        <dbReference type="Proteomes" id="UP000540568"/>
    </source>
</evidence>
<organism evidence="3 4">
    <name type="scientific">Promicromonospora sukumoe</name>
    <dbReference type="NCBI Taxonomy" id="88382"/>
    <lineage>
        <taxon>Bacteria</taxon>
        <taxon>Bacillati</taxon>
        <taxon>Actinomycetota</taxon>
        <taxon>Actinomycetes</taxon>
        <taxon>Micrococcales</taxon>
        <taxon>Promicromonosporaceae</taxon>
        <taxon>Promicromonospora</taxon>
    </lineage>
</organism>
<name>A0A7W3J9A2_9MICO</name>
<evidence type="ECO:0000256" key="1">
    <source>
        <dbReference type="SAM" id="SignalP"/>
    </source>
</evidence>
<protein>
    <recommendedName>
        <fullName evidence="2">Bacterial Ig-like domain-containing protein</fullName>
    </recommendedName>
</protein>
<dbReference type="Proteomes" id="UP000540568">
    <property type="component" value="Unassembled WGS sequence"/>
</dbReference>
<dbReference type="GO" id="GO:0005975">
    <property type="term" value="P:carbohydrate metabolic process"/>
    <property type="evidence" value="ECO:0007669"/>
    <property type="project" value="UniProtKB-ARBA"/>
</dbReference>
<keyword evidence="4" id="KW-1185">Reference proteome</keyword>
<dbReference type="Gene3D" id="2.60.40.10">
    <property type="entry name" value="Immunoglobulins"/>
    <property type="match status" value="1"/>
</dbReference>
<evidence type="ECO:0000313" key="3">
    <source>
        <dbReference type="EMBL" id="MBA8808534.1"/>
    </source>
</evidence>
<gene>
    <name evidence="3" type="ORF">FHX71_002476</name>
</gene>
<dbReference type="EMBL" id="JACGWV010000001">
    <property type="protein sequence ID" value="MBA8808534.1"/>
    <property type="molecule type" value="Genomic_DNA"/>
</dbReference>
<dbReference type="Pfam" id="PF16640">
    <property type="entry name" value="Big_3_5"/>
    <property type="match status" value="1"/>
</dbReference>
<reference evidence="3 4" key="1">
    <citation type="submission" date="2020-07" db="EMBL/GenBank/DDBJ databases">
        <title>Sequencing the genomes of 1000 actinobacteria strains.</title>
        <authorList>
            <person name="Klenk H.-P."/>
        </authorList>
    </citation>
    <scope>NUCLEOTIDE SEQUENCE [LARGE SCALE GENOMIC DNA]</scope>
    <source>
        <strain evidence="3 4">DSM 44121</strain>
    </source>
</reference>
<proteinExistence type="predicted"/>
<dbReference type="RefSeq" id="WP_182616600.1">
    <property type="nucleotide sequence ID" value="NZ_BAAATF010000003.1"/>
</dbReference>
<accession>A0A7W3J9A2</accession>